<comment type="caution">
    <text evidence="2">The sequence shown here is derived from an EMBL/GenBank/DDBJ whole genome shotgun (WGS) entry which is preliminary data.</text>
</comment>
<reference evidence="2 3" key="1">
    <citation type="journal article" date="2023" name="IMA Fungus">
        <title>Comparative genomic study of the Penicillium genus elucidates a diverse pangenome and 15 lateral gene transfer events.</title>
        <authorList>
            <person name="Petersen C."/>
            <person name="Sorensen T."/>
            <person name="Nielsen M.R."/>
            <person name="Sondergaard T.E."/>
            <person name="Sorensen J.L."/>
            <person name="Fitzpatrick D.A."/>
            <person name="Frisvad J.C."/>
            <person name="Nielsen K.L."/>
        </authorList>
    </citation>
    <scope>NUCLEOTIDE SEQUENCE [LARGE SCALE GENOMIC DNA]</scope>
    <source>
        <strain evidence="2 3">IBT 3361</strain>
    </source>
</reference>
<evidence type="ECO:0008006" key="4">
    <source>
        <dbReference type="Google" id="ProtNLM"/>
    </source>
</evidence>
<keyword evidence="3" id="KW-1185">Reference proteome</keyword>
<protein>
    <recommendedName>
        <fullName evidence="4">Clr5 domain-containing protein</fullName>
    </recommendedName>
</protein>
<proteinExistence type="predicted"/>
<organism evidence="2 3">
    <name type="scientific">Penicillium chrysogenum</name>
    <name type="common">Penicillium notatum</name>
    <dbReference type="NCBI Taxonomy" id="5076"/>
    <lineage>
        <taxon>Eukaryota</taxon>
        <taxon>Fungi</taxon>
        <taxon>Dikarya</taxon>
        <taxon>Ascomycota</taxon>
        <taxon>Pezizomycotina</taxon>
        <taxon>Eurotiomycetes</taxon>
        <taxon>Eurotiomycetidae</taxon>
        <taxon>Eurotiales</taxon>
        <taxon>Aspergillaceae</taxon>
        <taxon>Penicillium</taxon>
        <taxon>Penicillium chrysogenum species complex</taxon>
    </lineage>
</organism>
<gene>
    <name evidence="2" type="ORF">N7505_004120</name>
</gene>
<evidence type="ECO:0000313" key="2">
    <source>
        <dbReference type="EMBL" id="KAJ5275575.1"/>
    </source>
</evidence>
<accession>A0ABQ8WSI0</accession>
<dbReference type="Proteomes" id="UP001220256">
    <property type="component" value="Unassembled WGS sequence"/>
</dbReference>
<evidence type="ECO:0000313" key="3">
    <source>
        <dbReference type="Proteomes" id="UP001220256"/>
    </source>
</evidence>
<feature type="region of interest" description="Disordered" evidence="1">
    <location>
        <begin position="66"/>
        <end position="100"/>
    </location>
</feature>
<dbReference type="EMBL" id="JAPVEB010000002">
    <property type="protein sequence ID" value="KAJ5275575.1"/>
    <property type="molecule type" value="Genomic_DNA"/>
</dbReference>
<feature type="compositionally biased region" description="Basic and acidic residues" evidence="1">
    <location>
        <begin position="70"/>
        <end position="98"/>
    </location>
</feature>
<evidence type="ECO:0000256" key="1">
    <source>
        <dbReference type="SAM" id="MobiDB-lite"/>
    </source>
</evidence>
<name>A0ABQ8WSI0_PENCH</name>
<sequence>MVQSAPDEKLKIVKECIKQNELALTDILREYDIDSTRSVAKKLLENRVFDSTLKAKIRFPESFDVSPTRNAEREASEAEAARDEAGTVREISDRDASKDSATFLTPNSKNCLKRVASSLLKKILLNS</sequence>